<proteinExistence type="predicted"/>
<dbReference type="RefSeq" id="WP_139579890.1">
    <property type="nucleotide sequence ID" value="NZ_VDMA02000029.1"/>
</dbReference>
<comment type="caution">
    <text evidence="1">The sequence shown here is derived from an EMBL/GenBank/DDBJ whole genome shotgun (WGS) entry which is preliminary data.</text>
</comment>
<dbReference type="EMBL" id="VDMA02000029">
    <property type="protein sequence ID" value="KAB8177727.1"/>
    <property type="molecule type" value="Genomic_DNA"/>
</dbReference>
<organism evidence="1 2">
    <name type="scientific">Microbispora catharanthi</name>
    <dbReference type="NCBI Taxonomy" id="1712871"/>
    <lineage>
        <taxon>Bacteria</taxon>
        <taxon>Bacillati</taxon>
        <taxon>Actinomycetota</taxon>
        <taxon>Actinomycetes</taxon>
        <taxon>Streptosporangiales</taxon>
        <taxon>Streptosporangiaceae</taxon>
        <taxon>Microbispora</taxon>
    </lineage>
</organism>
<sequence length="476" mass="51646">MSEPDKALLRKAVARAVAGLTATGRLTVVEVAADGMTVFRIHRDDNGRPRCHYWSSSWEDLTSDSEQGWGHESSRQAVLRAADLLSADEVVLVCSFPDGAEANRALGWLGEVRPAAVLPCDGPVIAIVEDVLASDPLSRSYDLVVLRADHASGRLRLGSKQLFPIGTLPGTRAEVPVRCEPGDEYGTAFAVVTWQGREPRLLSVHSARLTPGRYLLTAELVRPGKVRFTGVPELARDPRGWSDLVAAAPSQLPPKAGPAHLICAVEVCGPDAKVEERLSRVRQMVSHLSAELAGLLRVSLVAYGAHSYDHRSAGEHPVEVAAWQATPERALAALEWLEERGTITEGYPYYPHAAQVEDMLDAVARRLATSEQVRTVLLTVGDRPPHPARTNRSLILPCPRPHDWRLLLGRVRSRPDTVLAAICDRQDTSAHPAWRQLGANALAHLDALDIRGLAADLGLAAPDALPIPFPLLDETE</sequence>
<keyword evidence="2" id="KW-1185">Reference proteome</keyword>
<name>A0A5N6B9K9_9ACTN</name>
<protein>
    <submittedName>
        <fullName evidence="1">Uncharacterized protein</fullName>
    </submittedName>
</protein>
<dbReference type="Proteomes" id="UP000313066">
    <property type="component" value="Unassembled WGS sequence"/>
</dbReference>
<evidence type="ECO:0000313" key="1">
    <source>
        <dbReference type="EMBL" id="KAB8177727.1"/>
    </source>
</evidence>
<dbReference type="AlphaFoldDB" id="A0A5N6B9K9"/>
<reference evidence="1 2" key="1">
    <citation type="submission" date="2019-10" db="EMBL/GenBank/DDBJ databases">
        <title>Nonomuraea sp. nov., isolated from Phyllanthus amarus.</title>
        <authorList>
            <person name="Klykleung N."/>
            <person name="Tanasupawat S."/>
        </authorList>
    </citation>
    <scope>NUCLEOTIDE SEQUENCE [LARGE SCALE GENOMIC DNA]</scope>
    <source>
        <strain evidence="1 2">CR1-09</strain>
    </source>
</reference>
<evidence type="ECO:0000313" key="2">
    <source>
        <dbReference type="Proteomes" id="UP000313066"/>
    </source>
</evidence>
<accession>A0A5N6B9K9</accession>
<gene>
    <name evidence="1" type="ORF">FH610_036990</name>
</gene>